<dbReference type="RefSeq" id="XP_015055137.1">
    <property type="nucleotide sequence ID" value="XM_015199651.2"/>
</dbReference>
<reference evidence="2" key="1">
    <citation type="journal article" date="2014" name="Nat. Genet.">
        <title>The genome of the stress-tolerant wild tomato species Solanum pennellii.</title>
        <authorList>
            <person name="Bolger A."/>
            <person name="Scossa F."/>
            <person name="Bolger M.E."/>
            <person name="Lanz C."/>
            <person name="Maumus F."/>
            <person name="Tohge T."/>
            <person name="Quesneville H."/>
            <person name="Alseekh S."/>
            <person name="Sorensen I."/>
            <person name="Lichtenstein G."/>
            <person name="Fich E.A."/>
            <person name="Conte M."/>
            <person name="Keller H."/>
            <person name="Schneeberger K."/>
            <person name="Schwacke R."/>
            <person name="Ofner I."/>
            <person name="Vrebalov J."/>
            <person name="Xu Y."/>
            <person name="Osorio S."/>
            <person name="Aflitos S.A."/>
            <person name="Schijlen E."/>
            <person name="Jimenez-Gomez J.M."/>
            <person name="Ryngajllo M."/>
            <person name="Kimura S."/>
            <person name="Kumar R."/>
            <person name="Koenig D."/>
            <person name="Headland L.R."/>
            <person name="Maloof J.N."/>
            <person name="Sinha N."/>
            <person name="van Ham R.C."/>
            <person name="Lankhorst R.K."/>
            <person name="Mao L."/>
            <person name="Vogel A."/>
            <person name="Arsova B."/>
            <person name="Panstruga R."/>
            <person name="Fei Z."/>
            <person name="Rose J.K."/>
            <person name="Zamir D."/>
            <person name="Carrari F."/>
            <person name="Giovannoni J.J."/>
            <person name="Weigel D."/>
            <person name="Usadel B."/>
            <person name="Fernie A.R."/>
        </authorList>
    </citation>
    <scope>NUCLEOTIDE SEQUENCE [LARGE SCALE GENOMIC DNA]</scope>
    <source>
        <strain evidence="2">cv. LA0716</strain>
    </source>
</reference>
<keyword evidence="1" id="KW-0732">Signal</keyword>
<name>A0ABM1FCY2_SOLPN</name>
<evidence type="ECO:0000313" key="3">
    <source>
        <dbReference type="RefSeq" id="XP_015055137.1"/>
    </source>
</evidence>
<dbReference type="Proteomes" id="UP000694930">
    <property type="component" value="Chromosome 10"/>
</dbReference>
<accession>A0ABM1FCY2</accession>
<organism evidence="2 3">
    <name type="scientific">Solanum pennellii</name>
    <name type="common">Tomato</name>
    <name type="synonym">Lycopersicon pennellii</name>
    <dbReference type="NCBI Taxonomy" id="28526"/>
    <lineage>
        <taxon>Eukaryota</taxon>
        <taxon>Viridiplantae</taxon>
        <taxon>Streptophyta</taxon>
        <taxon>Embryophyta</taxon>
        <taxon>Tracheophyta</taxon>
        <taxon>Spermatophyta</taxon>
        <taxon>Magnoliopsida</taxon>
        <taxon>eudicotyledons</taxon>
        <taxon>Gunneridae</taxon>
        <taxon>Pentapetalae</taxon>
        <taxon>asterids</taxon>
        <taxon>lamiids</taxon>
        <taxon>Solanales</taxon>
        <taxon>Solanaceae</taxon>
        <taxon>Solanoideae</taxon>
        <taxon>Solaneae</taxon>
        <taxon>Solanum</taxon>
        <taxon>Solanum subgen. Lycopersicon</taxon>
    </lineage>
</organism>
<dbReference type="GeneID" id="107001693"/>
<protein>
    <submittedName>
        <fullName evidence="3">Uncharacterized protein LOC107001693</fullName>
    </submittedName>
</protein>
<gene>
    <name evidence="3" type="primary">LOC107001693</name>
</gene>
<feature type="chain" id="PRO_5046495449" evidence="1">
    <location>
        <begin position="24"/>
        <end position="118"/>
    </location>
</feature>
<sequence length="118" mass="13154">MAFKVMLLLFFAMFVLIEHNAMAVQNINPVCAALCVAKCNTKPICLTWCLAKCYITKITYEESVDTEPTNHVCNVGCSLGHCFKFLVNYDHDKFGSCMTSCNENCCINDNINIALPKA</sequence>
<keyword evidence="2" id="KW-1185">Reference proteome</keyword>
<reference evidence="3" key="2">
    <citation type="submission" date="2025-08" db="UniProtKB">
        <authorList>
            <consortium name="RefSeq"/>
        </authorList>
    </citation>
    <scope>IDENTIFICATION</scope>
</reference>
<feature type="signal peptide" evidence="1">
    <location>
        <begin position="1"/>
        <end position="23"/>
    </location>
</feature>
<evidence type="ECO:0000256" key="1">
    <source>
        <dbReference type="SAM" id="SignalP"/>
    </source>
</evidence>
<proteinExistence type="predicted"/>
<evidence type="ECO:0000313" key="2">
    <source>
        <dbReference type="Proteomes" id="UP000694930"/>
    </source>
</evidence>